<dbReference type="InterPro" id="IPR043205">
    <property type="entry name" value="CYB561/CYBRD1-like"/>
</dbReference>
<dbReference type="Gene3D" id="1.20.120.1770">
    <property type="match status" value="1"/>
</dbReference>
<keyword evidence="4" id="KW-0349">Heme</keyword>
<evidence type="ECO:0000256" key="7">
    <source>
        <dbReference type="ARBA" id="ARBA00022982"/>
    </source>
</evidence>
<proteinExistence type="predicted"/>
<evidence type="ECO:0000313" key="16">
    <source>
        <dbReference type="EMBL" id="CAH2070254.1"/>
    </source>
</evidence>
<feature type="non-terminal residue" evidence="16">
    <location>
        <position position="1"/>
    </location>
</feature>
<keyword evidence="10 14" id="KW-0472">Membrane</keyword>
<evidence type="ECO:0000256" key="1">
    <source>
        <dbReference type="ARBA" id="ARBA00001970"/>
    </source>
</evidence>
<evidence type="ECO:0000256" key="9">
    <source>
        <dbReference type="ARBA" id="ARBA00023004"/>
    </source>
</evidence>
<evidence type="ECO:0000256" key="2">
    <source>
        <dbReference type="ARBA" id="ARBA00004141"/>
    </source>
</evidence>
<dbReference type="GO" id="GO:0016020">
    <property type="term" value="C:membrane"/>
    <property type="evidence" value="ECO:0007669"/>
    <property type="project" value="UniProtKB-SubCell"/>
</dbReference>
<dbReference type="GO" id="GO:0140571">
    <property type="term" value="F:transmembrane ascorbate ferrireductase activity"/>
    <property type="evidence" value="ECO:0007669"/>
    <property type="project" value="UniProtKB-EC"/>
</dbReference>
<dbReference type="Proteomes" id="UP000836841">
    <property type="component" value="Chromosome 6"/>
</dbReference>
<evidence type="ECO:0000259" key="15">
    <source>
        <dbReference type="PROSITE" id="PS50939"/>
    </source>
</evidence>
<evidence type="ECO:0000313" key="17">
    <source>
        <dbReference type="Proteomes" id="UP000836841"/>
    </source>
</evidence>
<dbReference type="InterPro" id="IPR006593">
    <property type="entry name" value="Cyt_b561/ferric_Rdtase_TM"/>
</dbReference>
<evidence type="ECO:0000256" key="4">
    <source>
        <dbReference type="ARBA" id="ARBA00022617"/>
    </source>
</evidence>
<dbReference type="AlphaFoldDB" id="A0AAU9SQ96"/>
<comment type="catalytic activity">
    <reaction evidence="12">
        <text>Fe(3+)(out) + L-ascorbate(in) = monodehydro-L-ascorbate radical(in) + Fe(2+)(out) + H(+)</text>
        <dbReference type="Rhea" id="RHEA:30403"/>
        <dbReference type="ChEBI" id="CHEBI:15378"/>
        <dbReference type="ChEBI" id="CHEBI:29033"/>
        <dbReference type="ChEBI" id="CHEBI:29034"/>
        <dbReference type="ChEBI" id="CHEBI:38290"/>
        <dbReference type="ChEBI" id="CHEBI:59513"/>
        <dbReference type="EC" id="7.2.1.3"/>
    </reaction>
</comment>
<keyword evidence="9" id="KW-0408">Iron</keyword>
<dbReference type="PANTHER" id="PTHR10106">
    <property type="entry name" value="CYTOCHROME B561-RELATED"/>
    <property type="match status" value="1"/>
</dbReference>
<reference evidence="16 17" key="1">
    <citation type="submission" date="2022-03" db="EMBL/GenBank/DDBJ databases">
        <authorList>
            <person name="Nunn A."/>
            <person name="Chopra R."/>
            <person name="Nunn A."/>
            <person name="Contreras Garrido A."/>
        </authorList>
    </citation>
    <scope>NUCLEOTIDE SEQUENCE [LARGE SCALE GENOMIC DNA]</scope>
</reference>
<dbReference type="PANTHER" id="PTHR10106:SF47">
    <property type="entry name" value="GENOME ASSEMBLY, CHROMOSOME: A02"/>
    <property type="match status" value="1"/>
</dbReference>
<keyword evidence="5 14" id="KW-0812">Transmembrane</keyword>
<evidence type="ECO:0000256" key="11">
    <source>
        <dbReference type="ARBA" id="ARBA00024225"/>
    </source>
</evidence>
<dbReference type="FunFam" id="1.20.120.1770:FF:000001">
    <property type="entry name" value="Cytochrome b reductase 1"/>
    <property type="match status" value="1"/>
</dbReference>
<dbReference type="EC" id="7.2.1.3" evidence="11"/>
<evidence type="ECO:0000256" key="8">
    <source>
        <dbReference type="ARBA" id="ARBA00022989"/>
    </source>
</evidence>
<evidence type="ECO:0000256" key="6">
    <source>
        <dbReference type="ARBA" id="ARBA00022723"/>
    </source>
</evidence>
<feature type="transmembrane region" description="Helical" evidence="14">
    <location>
        <begin position="76"/>
        <end position="94"/>
    </location>
</feature>
<keyword evidence="8 14" id="KW-1133">Transmembrane helix</keyword>
<keyword evidence="7" id="KW-0249">Electron transport</keyword>
<dbReference type="SMART" id="SM00665">
    <property type="entry name" value="B561"/>
    <property type="match status" value="1"/>
</dbReference>
<accession>A0AAU9SQ96</accession>
<feature type="transmembrane region" description="Helical" evidence="14">
    <location>
        <begin position="106"/>
        <end position="133"/>
    </location>
</feature>
<evidence type="ECO:0000256" key="13">
    <source>
        <dbReference type="SAM" id="MobiDB-lite"/>
    </source>
</evidence>
<feature type="transmembrane region" description="Helical" evidence="14">
    <location>
        <begin position="37"/>
        <end position="55"/>
    </location>
</feature>
<comment type="cofactor">
    <cofactor evidence="1">
        <name>heme b</name>
        <dbReference type="ChEBI" id="CHEBI:60344"/>
    </cofactor>
</comment>
<evidence type="ECO:0000256" key="12">
    <source>
        <dbReference type="ARBA" id="ARBA00051575"/>
    </source>
</evidence>
<dbReference type="PROSITE" id="PS50939">
    <property type="entry name" value="CYTOCHROME_B561"/>
    <property type="match status" value="1"/>
</dbReference>
<gene>
    <name evidence="16" type="ORF">TAV2_LOCUS19055</name>
</gene>
<organism evidence="16 17">
    <name type="scientific">Thlaspi arvense</name>
    <name type="common">Field penny-cress</name>
    <dbReference type="NCBI Taxonomy" id="13288"/>
    <lineage>
        <taxon>Eukaryota</taxon>
        <taxon>Viridiplantae</taxon>
        <taxon>Streptophyta</taxon>
        <taxon>Embryophyta</taxon>
        <taxon>Tracheophyta</taxon>
        <taxon>Spermatophyta</taxon>
        <taxon>Magnoliopsida</taxon>
        <taxon>eudicotyledons</taxon>
        <taxon>Gunneridae</taxon>
        <taxon>Pentapetalae</taxon>
        <taxon>rosids</taxon>
        <taxon>malvids</taxon>
        <taxon>Brassicales</taxon>
        <taxon>Brassicaceae</taxon>
        <taxon>Thlaspideae</taxon>
        <taxon>Thlaspi</taxon>
    </lineage>
</organism>
<dbReference type="EMBL" id="OU466862">
    <property type="protein sequence ID" value="CAH2070254.1"/>
    <property type="molecule type" value="Genomic_DNA"/>
</dbReference>
<dbReference type="Pfam" id="PF03188">
    <property type="entry name" value="Cytochrom_B561"/>
    <property type="match status" value="1"/>
</dbReference>
<evidence type="ECO:0000256" key="10">
    <source>
        <dbReference type="ARBA" id="ARBA00023136"/>
    </source>
</evidence>
<sequence length="232" mass="25842">DLAFVSHALAIVVSVMVLSWSISYRGGFAWESTNKSLIFNLHPVLMLIGFVILGGETIISYKSLPFERQVKKKIHFALHLIALILGIFGIITAAKNHNELNIPNFYSLHSWIGFVVICLYISQLKYSYVIFFYHRVTEAERSHMLPLHVSTGLFIFVLAIGNSALGFVEKVTLMENSGLDRYGSEAFLVNIMALITIIFGLFVVLTVFAKTPPSSDEDNDSYSATRSALLAC</sequence>
<keyword evidence="6" id="KW-0479">Metal-binding</keyword>
<feature type="domain" description="Cytochrome b561" evidence="15">
    <location>
        <begin position="5"/>
        <end position="208"/>
    </location>
</feature>
<comment type="subcellular location">
    <subcellularLocation>
        <location evidence="2">Membrane</location>
        <topology evidence="2">Multi-pass membrane protein</topology>
    </subcellularLocation>
</comment>
<keyword evidence="3" id="KW-0813">Transport</keyword>
<dbReference type="GO" id="GO:0046872">
    <property type="term" value="F:metal ion binding"/>
    <property type="evidence" value="ECO:0007669"/>
    <property type="project" value="UniProtKB-KW"/>
</dbReference>
<keyword evidence="17" id="KW-1185">Reference proteome</keyword>
<feature type="transmembrane region" description="Helical" evidence="14">
    <location>
        <begin position="187"/>
        <end position="209"/>
    </location>
</feature>
<feature type="transmembrane region" description="Helical" evidence="14">
    <location>
        <begin position="145"/>
        <end position="167"/>
    </location>
</feature>
<name>A0AAU9SQ96_THLAR</name>
<feature type="region of interest" description="Disordered" evidence="13">
    <location>
        <begin position="212"/>
        <end position="232"/>
    </location>
</feature>
<evidence type="ECO:0000256" key="5">
    <source>
        <dbReference type="ARBA" id="ARBA00022692"/>
    </source>
</evidence>
<protein>
    <recommendedName>
        <fullName evidence="11">ascorbate ferrireductase (transmembrane)</fullName>
        <ecNumber evidence="11">7.2.1.3</ecNumber>
    </recommendedName>
</protein>
<evidence type="ECO:0000256" key="14">
    <source>
        <dbReference type="SAM" id="Phobius"/>
    </source>
</evidence>
<evidence type="ECO:0000256" key="3">
    <source>
        <dbReference type="ARBA" id="ARBA00022448"/>
    </source>
</evidence>